<feature type="chain" id="PRO_5014928931" description="Lipoprotein" evidence="1">
    <location>
        <begin position="21"/>
        <end position="120"/>
    </location>
</feature>
<name>A0A2M9AAH9_9BACT</name>
<protein>
    <recommendedName>
        <fullName evidence="4">Lipoprotein</fullName>
    </recommendedName>
</protein>
<dbReference type="RefSeq" id="WP_100426550.1">
    <property type="nucleotide sequence ID" value="NZ_PGEX01000001.1"/>
</dbReference>
<comment type="caution">
    <text evidence="2">The sequence shown here is derived from an EMBL/GenBank/DDBJ whole genome shotgun (WGS) entry which is preliminary data.</text>
</comment>
<proteinExistence type="predicted"/>
<feature type="signal peptide" evidence="1">
    <location>
        <begin position="1"/>
        <end position="20"/>
    </location>
</feature>
<dbReference type="AlphaFoldDB" id="A0A2M9AAH9"/>
<reference evidence="2 3" key="1">
    <citation type="submission" date="2017-11" db="EMBL/GenBank/DDBJ databases">
        <title>Animal gut microbial communities from fecal samples from Wisconsin, USA.</title>
        <authorList>
            <person name="Neumann A."/>
        </authorList>
    </citation>
    <scope>NUCLEOTIDE SEQUENCE [LARGE SCALE GENOMIC DNA]</scope>
    <source>
        <strain evidence="2 3">UWS3</strain>
    </source>
</reference>
<dbReference type="EMBL" id="PGEX01000001">
    <property type="protein sequence ID" value="PJJ42704.1"/>
    <property type="molecule type" value="Genomic_DNA"/>
</dbReference>
<sequence>MKKWILALSSVIFLSLSACTHLVVDSTERLQVKNLSDQFITDVSVVGKNDTIVWIPDTVAPGELSFVHEQDFVGSFHIIFKTMDSTGTWEFVDMGKIDFDGGSELLKISKKYGEWDHEFE</sequence>
<dbReference type="OrthoDB" id="9811173at2"/>
<keyword evidence="3" id="KW-1185">Reference proteome</keyword>
<accession>A0A2M9AAH9</accession>
<evidence type="ECO:0000256" key="1">
    <source>
        <dbReference type="SAM" id="SignalP"/>
    </source>
</evidence>
<dbReference type="PROSITE" id="PS51257">
    <property type="entry name" value="PROKAR_LIPOPROTEIN"/>
    <property type="match status" value="1"/>
</dbReference>
<organism evidence="2 3">
    <name type="scientific">Hallerella succinigenes</name>
    <dbReference type="NCBI Taxonomy" id="1896222"/>
    <lineage>
        <taxon>Bacteria</taxon>
        <taxon>Pseudomonadati</taxon>
        <taxon>Fibrobacterota</taxon>
        <taxon>Fibrobacteria</taxon>
        <taxon>Fibrobacterales</taxon>
        <taxon>Fibrobacteraceae</taxon>
        <taxon>Hallerella</taxon>
    </lineage>
</organism>
<evidence type="ECO:0008006" key="4">
    <source>
        <dbReference type="Google" id="ProtNLM"/>
    </source>
</evidence>
<evidence type="ECO:0000313" key="2">
    <source>
        <dbReference type="EMBL" id="PJJ42704.1"/>
    </source>
</evidence>
<evidence type="ECO:0000313" key="3">
    <source>
        <dbReference type="Proteomes" id="UP000231134"/>
    </source>
</evidence>
<gene>
    <name evidence="2" type="ORF">BGX16_2746</name>
</gene>
<keyword evidence="1" id="KW-0732">Signal</keyword>
<dbReference type="Proteomes" id="UP000231134">
    <property type="component" value="Unassembled WGS sequence"/>
</dbReference>